<evidence type="ECO:0000313" key="2">
    <source>
        <dbReference type="Proteomes" id="UP001217089"/>
    </source>
</evidence>
<reference evidence="1 2" key="1">
    <citation type="submission" date="2022-12" db="EMBL/GenBank/DDBJ databases">
        <title>Chromosome-level genome of Tegillarca granosa.</title>
        <authorList>
            <person name="Kim J."/>
        </authorList>
    </citation>
    <scope>NUCLEOTIDE SEQUENCE [LARGE SCALE GENOMIC DNA]</scope>
    <source>
        <strain evidence="1">Teg-2019</strain>
        <tissue evidence="1">Adductor muscle</tissue>
    </source>
</reference>
<comment type="caution">
    <text evidence="1">The sequence shown here is derived from an EMBL/GenBank/DDBJ whole genome shotgun (WGS) entry which is preliminary data.</text>
</comment>
<dbReference type="EMBL" id="JARBDR010000214">
    <property type="protein sequence ID" value="KAJ8318834.1"/>
    <property type="molecule type" value="Genomic_DNA"/>
</dbReference>
<organism evidence="1 2">
    <name type="scientific">Tegillarca granosa</name>
    <name type="common">Malaysian cockle</name>
    <name type="synonym">Anadara granosa</name>
    <dbReference type="NCBI Taxonomy" id="220873"/>
    <lineage>
        <taxon>Eukaryota</taxon>
        <taxon>Metazoa</taxon>
        <taxon>Spiralia</taxon>
        <taxon>Lophotrochozoa</taxon>
        <taxon>Mollusca</taxon>
        <taxon>Bivalvia</taxon>
        <taxon>Autobranchia</taxon>
        <taxon>Pteriomorphia</taxon>
        <taxon>Arcoida</taxon>
        <taxon>Arcoidea</taxon>
        <taxon>Arcidae</taxon>
        <taxon>Tegillarca</taxon>
    </lineage>
</organism>
<accession>A0ABQ9FNH7</accession>
<evidence type="ECO:0000313" key="1">
    <source>
        <dbReference type="EMBL" id="KAJ8318834.1"/>
    </source>
</evidence>
<dbReference type="Proteomes" id="UP001217089">
    <property type="component" value="Unassembled WGS sequence"/>
</dbReference>
<gene>
    <name evidence="1" type="ORF">KUTeg_003925</name>
</gene>
<protein>
    <submittedName>
        <fullName evidence="1">Uncharacterized protein</fullName>
    </submittedName>
</protein>
<sequence>MPTSSGVAILVHQLLRNDLTESDIESKVVSDFKSQSLEERYEFATEFCSPDSLSSPLITATAFDPRYKSLKFLSDSHRNIVRKNIKTLIESINNENSVLISHADI</sequence>
<keyword evidence="2" id="KW-1185">Reference proteome</keyword>
<name>A0ABQ9FNH7_TEGGR</name>
<proteinExistence type="predicted"/>